<keyword evidence="1" id="KW-0812">Transmembrane</keyword>
<reference evidence="2 3" key="1">
    <citation type="submission" date="2019-07" db="EMBL/GenBank/DDBJ databases">
        <title>Lysobacter weifangensis sp. nov., isolated from bensulfuron-methyl contaminated farmland soil.</title>
        <authorList>
            <person name="Zhao H."/>
        </authorList>
    </citation>
    <scope>NUCLEOTIDE SEQUENCE [LARGE SCALE GENOMIC DNA]</scope>
    <source>
        <strain evidence="2 3">CC-Bw-6</strain>
    </source>
</reference>
<keyword evidence="1" id="KW-0472">Membrane</keyword>
<keyword evidence="3" id="KW-1185">Reference proteome</keyword>
<dbReference type="Proteomes" id="UP000315891">
    <property type="component" value="Chromosome"/>
</dbReference>
<accession>A0A516V5A4</accession>
<evidence type="ECO:0000256" key="1">
    <source>
        <dbReference type="SAM" id="Phobius"/>
    </source>
</evidence>
<evidence type="ECO:0000313" key="2">
    <source>
        <dbReference type="EMBL" id="QDQ73698.1"/>
    </source>
</evidence>
<dbReference type="AlphaFoldDB" id="A0A516V5A4"/>
<dbReference type="EMBL" id="CP041742">
    <property type="protein sequence ID" value="QDQ73698.1"/>
    <property type="molecule type" value="Genomic_DNA"/>
</dbReference>
<gene>
    <name evidence="2" type="ORF">FNZ56_07340</name>
</gene>
<name>A0A516V5A4_9GAMM</name>
<evidence type="ECO:0000313" key="3">
    <source>
        <dbReference type="Proteomes" id="UP000315891"/>
    </source>
</evidence>
<feature type="transmembrane region" description="Helical" evidence="1">
    <location>
        <begin position="6"/>
        <end position="24"/>
    </location>
</feature>
<sequence length="114" mass="11269">MLTYALIVFAIAAVGGLVLASSVLRGKFAPWAISILHALLGATGLVLLLLGVMGGSGAGRAVAALGLLVVAALGGFYLASLHARKTIAPKGVVFLHAGLAVVGFLVLLSVALAP</sequence>
<proteinExistence type="predicted"/>
<dbReference type="OrthoDB" id="9157264at2"/>
<feature type="transmembrane region" description="Helical" evidence="1">
    <location>
        <begin position="58"/>
        <end position="79"/>
    </location>
</feature>
<organism evidence="2 3">
    <name type="scientific">Pseudoluteimonas lycopersici</name>
    <dbReference type="NCBI Taxonomy" id="1324796"/>
    <lineage>
        <taxon>Bacteria</taxon>
        <taxon>Pseudomonadati</taxon>
        <taxon>Pseudomonadota</taxon>
        <taxon>Gammaproteobacteria</taxon>
        <taxon>Lysobacterales</taxon>
        <taxon>Lysobacteraceae</taxon>
        <taxon>Pseudoluteimonas</taxon>
    </lineage>
</organism>
<dbReference type="RefSeq" id="WP_143879210.1">
    <property type="nucleotide sequence ID" value="NZ_BAABLZ010000001.1"/>
</dbReference>
<keyword evidence="1" id="KW-1133">Transmembrane helix</keyword>
<feature type="transmembrane region" description="Helical" evidence="1">
    <location>
        <begin position="31"/>
        <end position="52"/>
    </location>
</feature>
<protein>
    <submittedName>
        <fullName evidence="2">Uncharacterized protein</fullName>
    </submittedName>
</protein>
<feature type="transmembrane region" description="Helical" evidence="1">
    <location>
        <begin position="91"/>
        <end position="113"/>
    </location>
</feature>